<dbReference type="Pfam" id="PF00425">
    <property type="entry name" value="Chorismate_bind"/>
    <property type="match status" value="1"/>
</dbReference>
<dbReference type="EMBL" id="VFPS01000002">
    <property type="protein sequence ID" value="TQM98919.1"/>
    <property type="molecule type" value="Genomic_DNA"/>
</dbReference>
<evidence type="ECO:0000259" key="1">
    <source>
        <dbReference type="Pfam" id="PF00425"/>
    </source>
</evidence>
<accession>A0A4Y3UK56</accession>
<dbReference type="Proteomes" id="UP000319804">
    <property type="component" value="Unassembled WGS sequence"/>
</dbReference>
<reference evidence="2 3" key="1">
    <citation type="submission" date="2019-06" db="EMBL/GenBank/DDBJ databases">
        <title>Sequencing the genomes of 1000 actinobacteria strains.</title>
        <authorList>
            <person name="Klenk H.-P."/>
        </authorList>
    </citation>
    <scope>NUCLEOTIDE SEQUENCE [LARGE SCALE GENOMIC DNA]</scope>
    <source>
        <strain evidence="2 3">DSM 20427</strain>
    </source>
</reference>
<sequence length="421" mass="43157">MISAATRTARLRVVTREIAPLGGDLLAYADPADPLVWGRRGSWLVGVGDALTLTAPGTDTASLAARWREVAAAAHVDDHVETPGSGLVAFGALPFDAHSAAPAVLTVPRLTIGHAGDRTWATWVLPDAGAPDPDEPRVVPFGPHWSAAVGPGALTPEGYQDAVRAGLAAIAAGEVSKVVLARDLAGTVPAGSDLRRLVRSLASGYPDTWVYAVHGLIGASPETLVTVSGGTVTARVLAGTLARGADPDSDREAALALASSAKDLSEHGFAVRSLVDALAPLTKALATSEQPFTLALPNVWHLATDVEATTSTETSVLDLIEVLHPTAAVAGTPTDAALAAIARIEPSDRGRYAGPVGWVDAHGDGEWAIALRGAQFDLAGADERGIPFTAHAGAGIVAGSDPEAELLETRVKFRPIVDALA</sequence>
<dbReference type="PANTHER" id="PTHR42839:SF2">
    <property type="entry name" value="ISOCHORISMATE SYNTHASE ENTC"/>
    <property type="match status" value="1"/>
</dbReference>
<proteinExistence type="predicted"/>
<organism evidence="2 3">
    <name type="scientific">Microbacterium lacticum</name>
    <dbReference type="NCBI Taxonomy" id="33885"/>
    <lineage>
        <taxon>Bacteria</taxon>
        <taxon>Bacillati</taxon>
        <taxon>Actinomycetota</taxon>
        <taxon>Actinomycetes</taxon>
        <taxon>Micrococcales</taxon>
        <taxon>Microbacteriaceae</taxon>
        <taxon>Microbacterium</taxon>
    </lineage>
</organism>
<evidence type="ECO:0000313" key="3">
    <source>
        <dbReference type="Proteomes" id="UP000319804"/>
    </source>
</evidence>
<name>A0A4Y3UK56_9MICO</name>
<dbReference type="InterPro" id="IPR005801">
    <property type="entry name" value="ADC_synthase"/>
</dbReference>
<comment type="caution">
    <text evidence="2">The sequence shown here is derived from an EMBL/GenBank/DDBJ whole genome shotgun (WGS) entry which is preliminary data.</text>
</comment>
<dbReference type="OrthoDB" id="9806579at2"/>
<dbReference type="PANTHER" id="PTHR42839">
    <property type="entry name" value="ISOCHORISMATE SYNTHASE ENTC"/>
    <property type="match status" value="1"/>
</dbReference>
<gene>
    <name evidence="2" type="ORF">FHX68_1639</name>
</gene>
<dbReference type="Gene3D" id="3.60.120.10">
    <property type="entry name" value="Anthranilate synthase"/>
    <property type="match status" value="1"/>
</dbReference>
<dbReference type="RefSeq" id="WP_141379945.1">
    <property type="nucleotide sequence ID" value="NZ_BJNA01000012.1"/>
</dbReference>
<dbReference type="AlphaFoldDB" id="A0A4Y3UK56"/>
<protein>
    <submittedName>
        <fullName evidence="2">Isochorismate synthase</fullName>
    </submittedName>
</protein>
<evidence type="ECO:0000313" key="2">
    <source>
        <dbReference type="EMBL" id="TQM98919.1"/>
    </source>
</evidence>
<keyword evidence="3" id="KW-1185">Reference proteome</keyword>
<feature type="domain" description="Chorismate-utilising enzyme C-terminal" evidence="1">
    <location>
        <begin position="157"/>
        <end position="412"/>
    </location>
</feature>
<dbReference type="SUPFAM" id="SSF56322">
    <property type="entry name" value="ADC synthase"/>
    <property type="match status" value="1"/>
</dbReference>
<dbReference type="InterPro" id="IPR015890">
    <property type="entry name" value="Chorismate_C"/>
</dbReference>